<dbReference type="InterPro" id="IPR058913">
    <property type="entry name" value="Integrase_dom_put"/>
</dbReference>
<dbReference type="Proteomes" id="UP001152795">
    <property type="component" value="Unassembled WGS sequence"/>
</dbReference>
<dbReference type="GO" id="GO:0015074">
    <property type="term" value="P:DNA integration"/>
    <property type="evidence" value="ECO:0007669"/>
    <property type="project" value="InterPro"/>
</dbReference>
<dbReference type="InterPro" id="IPR001584">
    <property type="entry name" value="Integrase_cat-core"/>
</dbReference>
<sequence length="425" mass="49240">MQAHNLLSRNTNDIRRNNNQAQLNDGTSSVGRPSLIISRKQVEYLMDCNFTVKEMSDILGVSKRTVERRTSQYELTNMNRFTAINDERLDAIVSEIKSSSPDCGSKLLSGYLRARNIHVQRRRVRESLTRVDPLGIQARRCRTVHRRVYNVSRPLALWHFDGNHKLIRWRLVVHGCVDGYTRIPVYLKCSNNNKANTVLALFVKAVDDWGLPSRVRCDKGGENVDVARYMINHPMRGLDRGSAITGKSVHNQRIERLWRDVFQGVLKPFYILFYLMEDYGILDPCDETDLWCLHYVFLKEINDCLSRWVEAWIRHPLRTEHNRSPLQLWITGMRWSSINVPQPDSNNWDLFGIDWTGPIPMGDEAIATTLEVPETVFPVADEMRIELNETLSEISSHHGDDIMEQYYVVRNCVRAIISEQRGQTT</sequence>
<organism evidence="1 2">
    <name type="scientific">Paramuricea clavata</name>
    <name type="common">Red gorgonian</name>
    <name type="synonym">Violescent sea-whip</name>
    <dbReference type="NCBI Taxonomy" id="317549"/>
    <lineage>
        <taxon>Eukaryota</taxon>
        <taxon>Metazoa</taxon>
        <taxon>Cnidaria</taxon>
        <taxon>Anthozoa</taxon>
        <taxon>Octocorallia</taxon>
        <taxon>Malacalcyonacea</taxon>
        <taxon>Plexauridae</taxon>
        <taxon>Paramuricea</taxon>
    </lineage>
</organism>
<dbReference type="PANTHER" id="PTHR46791">
    <property type="entry name" value="EXPRESSED PROTEIN"/>
    <property type="match status" value="1"/>
</dbReference>
<dbReference type="Pfam" id="PF24764">
    <property type="entry name" value="rva_4"/>
    <property type="match status" value="1"/>
</dbReference>
<name>A0A6S7J912_PARCT</name>
<comment type="caution">
    <text evidence="1">The sequence shown here is derived from an EMBL/GenBank/DDBJ whole genome shotgun (WGS) entry which is preliminary data.</text>
</comment>
<dbReference type="Gene3D" id="3.30.420.10">
    <property type="entry name" value="Ribonuclease H-like superfamily/Ribonuclease H"/>
    <property type="match status" value="1"/>
</dbReference>
<dbReference type="AlphaFoldDB" id="A0A6S7J912"/>
<protein>
    <submittedName>
        <fullName evidence="1">Uncharacterized protein LOC110062804</fullName>
    </submittedName>
</protein>
<gene>
    <name evidence="1" type="ORF">PACLA_8A021828</name>
</gene>
<dbReference type="InterPro" id="IPR012337">
    <property type="entry name" value="RNaseH-like_sf"/>
</dbReference>
<evidence type="ECO:0000313" key="2">
    <source>
        <dbReference type="Proteomes" id="UP001152795"/>
    </source>
</evidence>
<dbReference type="SUPFAM" id="SSF53098">
    <property type="entry name" value="Ribonuclease H-like"/>
    <property type="match status" value="1"/>
</dbReference>
<dbReference type="EMBL" id="CACRXK020013634">
    <property type="protein sequence ID" value="CAB4025490.1"/>
    <property type="molecule type" value="Genomic_DNA"/>
</dbReference>
<accession>A0A6S7J912</accession>
<dbReference type="InterPro" id="IPR036397">
    <property type="entry name" value="RNaseH_sf"/>
</dbReference>
<dbReference type="PROSITE" id="PS50994">
    <property type="entry name" value="INTEGRASE"/>
    <property type="match status" value="1"/>
</dbReference>
<dbReference type="OrthoDB" id="5980853at2759"/>
<dbReference type="GO" id="GO:0003676">
    <property type="term" value="F:nucleic acid binding"/>
    <property type="evidence" value="ECO:0007669"/>
    <property type="project" value="InterPro"/>
</dbReference>
<proteinExistence type="predicted"/>
<keyword evidence="2" id="KW-1185">Reference proteome</keyword>
<dbReference type="PANTHER" id="PTHR46791:SF5">
    <property type="entry name" value="CLR5 DOMAIN-CONTAINING PROTEIN-RELATED"/>
    <property type="match status" value="1"/>
</dbReference>
<evidence type="ECO:0000313" key="1">
    <source>
        <dbReference type="EMBL" id="CAB4025490.1"/>
    </source>
</evidence>
<reference evidence="1" key="1">
    <citation type="submission" date="2020-04" db="EMBL/GenBank/DDBJ databases">
        <authorList>
            <person name="Alioto T."/>
            <person name="Alioto T."/>
            <person name="Gomez Garrido J."/>
        </authorList>
    </citation>
    <scope>NUCLEOTIDE SEQUENCE</scope>
    <source>
        <strain evidence="1">A484AB</strain>
    </source>
</reference>